<feature type="transmembrane region" description="Helical" evidence="9">
    <location>
        <begin position="20"/>
        <end position="45"/>
    </location>
</feature>
<dbReference type="CDD" id="cd16917">
    <property type="entry name" value="HATPase_UhpB-NarQ-NarX-like"/>
    <property type="match status" value="1"/>
</dbReference>
<evidence type="ECO:0000256" key="7">
    <source>
        <dbReference type="ARBA" id="ARBA00022840"/>
    </source>
</evidence>
<comment type="caution">
    <text evidence="12">The sequence shown here is derived from an EMBL/GenBank/DDBJ whole genome shotgun (WGS) entry which is preliminary data.</text>
</comment>
<gene>
    <name evidence="12" type="ORF">ACFFV7_46675</name>
</gene>
<evidence type="ECO:0000256" key="4">
    <source>
        <dbReference type="ARBA" id="ARBA00022679"/>
    </source>
</evidence>
<dbReference type="GO" id="GO:0005524">
    <property type="term" value="F:ATP binding"/>
    <property type="evidence" value="ECO:0007669"/>
    <property type="project" value="UniProtKB-KW"/>
</dbReference>
<evidence type="ECO:0000259" key="10">
    <source>
        <dbReference type="Pfam" id="PF02518"/>
    </source>
</evidence>
<feature type="domain" description="Histidine kinase/HSP90-like ATPase" evidence="10">
    <location>
        <begin position="299"/>
        <end position="385"/>
    </location>
</feature>
<keyword evidence="4" id="KW-0808">Transferase</keyword>
<dbReference type="PANTHER" id="PTHR24421">
    <property type="entry name" value="NITRATE/NITRITE SENSOR PROTEIN NARX-RELATED"/>
    <property type="match status" value="1"/>
</dbReference>
<evidence type="ECO:0000256" key="5">
    <source>
        <dbReference type="ARBA" id="ARBA00022741"/>
    </source>
</evidence>
<keyword evidence="9" id="KW-0472">Membrane</keyword>
<feature type="transmembrane region" description="Helical" evidence="9">
    <location>
        <begin position="140"/>
        <end position="162"/>
    </location>
</feature>
<dbReference type="Pfam" id="PF07730">
    <property type="entry name" value="HisKA_3"/>
    <property type="match status" value="1"/>
</dbReference>
<evidence type="ECO:0000256" key="8">
    <source>
        <dbReference type="ARBA" id="ARBA00023012"/>
    </source>
</evidence>
<evidence type="ECO:0000256" key="6">
    <source>
        <dbReference type="ARBA" id="ARBA00022777"/>
    </source>
</evidence>
<evidence type="ECO:0000313" key="13">
    <source>
        <dbReference type="Proteomes" id="UP001589647"/>
    </source>
</evidence>
<keyword evidence="9" id="KW-0812">Transmembrane</keyword>
<evidence type="ECO:0000256" key="9">
    <source>
        <dbReference type="SAM" id="Phobius"/>
    </source>
</evidence>
<evidence type="ECO:0000256" key="3">
    <source>
        <dbReference type="ARBA" id="ARBA00022553"/>
    </source>
</evidence>
<evidence type="ECO:0000256" key="2">
    <source>
        <dbReference type="ARBA" id="ARBA00012438"/>
    </source>
</evidence>
<keyword evidence="3" id="KW-0597">Phosphoprotein</keyword>
<dbReference type="RefSeq" id="WP_189647760.1">
    <property type="nucleotide sequence ID" value="NZ_BMRC01000005.1"/>
</dbReference>
<comment type="catalytic activity">
    <reaction evidence="1">
        <text>ATP + protein L-histidine = ADP + protein N-phospho-L-histidine.</text>
        <dbReference type="EC" id="2.7.13.3"/>
    </reaction>
</comment>
<dbReference type="Proteomes" id="UP001589647">
    <property type="component" value="Unassembled WGS sequence"/>
</dbReference>
<dbReference type="EC" id="2.7.13.3" evidence="2"/>
<dbReference type="InterPro" id="IPR011712">
    <property type="entry name" value="Sig_transdc_His_kin_sub3_dim/P"/>
</dbReference>
<reference evidence="12 13" key="1">
    <citation type="submission" date="2024-09" db="EMBL/GenBank/DDBJ databases">
        <authorList>
            <person name="Sun Q."/>
            <person name="Mori K."/>
        </authorList>
    </citation>
    <scope>NUCLEOTIDE SEQUENCE [LARGE SCALE GENOMIC DNA]</scope>
    <source>
        <strain evidence="12 13">CCM 3426</strain>
    </source>
</reference>
<organism evidence="12 13">
    <name type="scientific">Nonomuraea spiralis</name>
    <dbReference type="NCBI Taxonomy" id="46182"/>
    <lineage>
        <taxon>Bacteria</taxon>
        <taxon>Bacillati</taxon>
        <taxon>Actinomycetota</taxon>
        <taxon>Actinomycetes</taxon>
        <taxon>Streptosporangiales</taxon>
        <taxon>Streptosporangiaceae</taxon>
        <taxon>Nonomuraea</taxon>
    </lineage>
</organism>
<dbReference type="PANTHER" id="PTHR24421:SF10">
    <property type="entry name" value="NITRATE_NITRITE SENSOR PROTEIN NARQ"/>
    <property type="match status" value="1"/>
</dbReference>
<dbReference type="Pfam" id="PF02518">
    <property type="entry name" value="HATPase_c"/>
    <property type="match status" value="1"/>
</dbReference>
<keyword evidence="13" id="KW-1185">Reference proteome</keyword>
<dbReference type="InterPro" id="IPR050482">
    <property type="entry name" value="Sensor_HK_TwoCompSys"/>
</dbReference>
<name>A0ABV5IW05_9ACTN</name>
<dbReference type="EMBL" id="JBHMEI010000078">
    <property type="protein sequence ID" value="MFB9208738.1"/>
    <property type="molecule type" value="Genomic_DNA"/>
</dbReference>
<accession>A0ABV5IW05</accession>
<feature type="domain" description="Signal transduction histidine kinase subgroup 3 dimerisation and phosphoacceptor" evidence="11">
    <location>
        <begin position="191"/>
        <end position="256"/>
    </location>
</feature>
<dbReference type="InterPro" id="IPR003594">
    <property type="entry name" value="HATPase_dom"/>
</dbReference>
<keyword evidence="7 12" id="KW-0067">ATP-binding</keyword>
<dbReference type="SUPFAM" id="SSF55874">
    <property type="entry name" value="ATPase domain of HSP90 chaperone/DNA topoisomerase II/histidine kinase"/>
    <property type="match status" value="1"/>
</dbReference>
<keyword evidence="8" id="KW-0902">Two-component regulatory system</keyword>
<keyword evidence="5" id="KW-0547">Nucleotide-binding</keyword>
<proteinExistence type="predicted"/>
<evidence type="ECO:0000313" key="12">
    <source>
        <dbReference type="EMBL" id="MFB9208738.1"/>
    </source>
</evidence>
<dbReference type="Gene3D" id="3.30.565.10">
    <property type="entry name" value="Histidine kinase-like ATPase, C-terminal domain"/>
    <property type="match status" value="1"/>
</dbReference>
<dbReference type="InterPro" id="IPR036890">
    <property type="entry name" value="HATPase_C_sf"/>
</dbReference>
<keyword evidence="9" id="KW-1133">Transmembrane helix</keyword>
<keyword evidence="6" id="KW-0418">Kinase</keyword>
<sequence>MASGHRPAPGERWLVTVRGVSYLTSGAFASAAALALMIPAAAGVLRGRMFSPVAGLLGWERRRVGVVLRSLVPGRHVVPWRALLWLCWQATGGLAIALVAGYLLLGGINALTFPIWWALIGAPPVSPLPGVLVTGWPTAALIPVIGLAYEAALLATAPWAAAGLARLSTSLLGIPRTRARDEQPDPTRGAELRRIERAIHDGVQAHLVNASVLLGMTRTLGPSTPQGAERIDLARGEIAAALSALRGIIDTVYPPVLADRGIEGAVRALAGSCGIPCAVESDELGDVPAEIEAATYFGVAECLSNAVKHARCSQIRVRLRRDPDRLLCEVVDDGVGGAAVARGAGGAGPQASGLAGLAERIDEFAGVLRISSPAGGPTRISWELPCVS</sequence>
<evidence type="ECO:0000259" key="11">
    <source>
        <dbReference type="Pfam" id="PF07730"/>
    </source>
</evidence>
<protein>
    <recommendedName>
        <fullName evidence="2">histidine kinase</fullName>
        <ecNumber evidence="2">2.7.13.3</ecNumber>
    </recommendedName>
</protein>
<evidence type="ECO:0000256" key="1">
    <source>
        <dbReference type="ARBA" id="ARBA00000085"/>
    </source>
</evidence>